<proteinExistence type="predicted"/>
<gene>
    <name evidence="2" type="ORF">GCM10022231_29570</name>
</gene>
<keyword evidence="1" id="KW-0472">Membrane</keyword>
<evidence type="ECO:0000256" key="1">
    <source>
        <dbReference type="SAM" id="Phobius"/>
    </source>
</evidence>
<accession>A0ABP7PKC7</accession>
<feature type="transmembrane region" description="Helical" evidence="1">
    <location>
        <begin position="131"/>
        <end position="152"/>
    </location>
</feature>
<evidence type="ECO:0000313" key="3">
    <source>
        <dbReference type="Proteomes" id="UP001418444"/>
    </source>
</evidence>
<feature type="transmembrane region" description="Helical" evidence="1">
    <location>
        <begin position="41"/>
        <end position="59"/>
    </location>
</feature>
<comment type="caution">
    <text evidence="2">The sequence shown here is derived from an EMBL/GenBank/DDBJ whole genome shotgun (WGS) entry which is preliminary data.</text>
</comment>
<sequence>MKPDQIRERAAAAGARLRDSVVVAVLTGLGRANVTDRAMTLAGQAFTSILPVLILITSMPGRGPIERALDRISSQWLELDTGSSFTSDATVASFGIAGVLMTVIGATSFSRALDRMYAEVWEYPRLGIAGWWRWPLIIAAIVAGITVEVFLIRSWPYGLTMVIETALSLLLWALVWAAVTRLLTAGRVGGRDVLATGVAIGSAVALFFLLTQIGFVPILTNAEARFGTLGVVFSVIGWLFVYAWVMVAAVVVVHTVRTWTPRVSAS</sequence>
<reference evidence="3" key="1">
    <citation type="journal article" date="2019" name="Int. J. Syst. Evol. Microbiol.">
        <title>The Global Catalogue of Microorganisms (GCM) 10K type strain sequencing project: providing services to taxonomists for standard genome sequencing and annotation.</title>
        <authorList>
            <consortium name="The Broad Institute Genomics Platform"/>
            <consortium name="The Broad Institute Genome Sequencing Center for Infectious Disease"/>
            <person name="Wu L."/>
            <person name="Ma J."/>
        </authorList>
    </citation>
    <scope>NUCLEOTIDE SEQUENCE [LARGE SCALE GENOMIC DNA]</scope>
    <source>
        <strain evidence="3">JCM 16923</strain>
    </source>
</reference>
<dbReference type="EMBL" id="BAAAZW010000009">
    <property type="protein sequence ID" value="GAA3966716.1"/>
    <property type="molecule type" value="Genomic_DNA"/>
</dbReference>
<dbReference type="Proteomes" id="UP001418444">
    <property type="component" value="Unassembled WGS sequence"/>
</dbReference>
<keyword evidence="1" id="KW-0812">Transmembrane</keyword>
<feature type="transmembrane region" description="Helical" evidence="1">
    <location>
        <begin position="194"/>
        <end position="219"/>
    </location>
</feature>
<protein>
    <submittedName>
        <fullName evidence="2">Uncharacterized protein</fullName>
    </submittedName>
</protein>
<feature type="transmembrane region" description="Helical" evidence="1">
    <location>
        <begin position="231"/>
        <end position="253"/>
    </location>
</feature>
<organism evidence="2 3">
    <name type="scientific">Gordonia caeni</name>
    <dbReference type="NCBI Taxonomy" id="1007097"/>
    <lineage>
        <taxon>Bacteria</taxon>
        <taxon>Bacillati</taxon>
        <taxon>Actinomycetota</taxon>
        <taxon>Actinomycetes</taxon>
        <taxon>Mycobacteriales</taxon>
        <taxon>Gordoniaceae</taxon>
        <taxon>Gordonia</taxon>
    </lineage>
</organism>
<name>A0ABP7PKC7_9ACTN</name>
<keyword evidence="1" id="KW-1133">Transmembrane helix</keyword>
<dbReference type="RefSeq" id="WP_344785123.1">
    <property type="nucleotide sequence ID" value="NZ_BAAAZW010000009.1"/>
</dbReference>
<feature type="transmembrane region" description="Helical" evidence="1">
    <location>
        <begin position="158"/>
        <end position="182"/>
    </location>
</feature>
<feature type="transmembrane region" description="Helical" evidence="1">
    <location>
        <begin position="89"/>
        <end position="110"/>
    </location>
</feature>
<evidence type="ECO:0000313" key="2">
    <source>
        <dbReference type="EMBL" id="GAA3966716.1"/>
    </source>
</evidence>
<keyword evidence="3" id="KW-1185">Reference proteome</keyword>